<accession>A0A915JFD9</accession>
<keyword evidence="1" id="KW-1185">Reference proteome</keyword>
<dbReference type="Proteomes" id="UP000887565">
    <property type="component" value="Unplaced"/>
</dbReference>
<dbReference type="WBParaSite" id="nRc.2.0.1.t25245-RA">
    <property type="protein sequence ID" value="nRc.2.0.1.t25245-RA"/>
    <property type="gene ID" value="nRc.2.0.1.g25245"/>
</dbReference>
<protein>
    <submittedName>
        <fullName evidence="2">Uncharacterized protein</fullName>
    </submittedName>
</protein>
<reference evidence="2" key="1">
    <citation type="submission" date="2022-11" db="UniProtKB">
        <authorList>
            <consortium name="WormBaseParasite"/>
        </authorList>
    </citation>
    <scope>IDENTIFICATION</scope>
</reference>
<proteinExistence type="predicted"/>
<evidence type="ECO:0000313" key="2">
    <source>
        <dbReference type="WBParaSite" id="nRc.2.0.1.t25245-RA"/>
    </source>
</evidence>
<name>A0A915JFD9_ROMCU</name>
<evidence type="ECO:0000313" key="1">
    <source>
        <dbReference type="Proteomes" id="UP000887565"/>
    </source>
</evidence>
<organism evidence="1 2">
    <name type="scientific">Romanomermis culicivorax</name>
    <name type="common">Nematode worm</name>
    <dbReference type="NCBI Taxonomy" id="13658"/>
    <lineage>
        <taxon>Eukaryota</taxon>
        <taxon>Metazoa</taxon>
        <taxon>Ecdysozoa</taxon>
        <taxon>Nematoda</taxon>
        <taxon>Enoplea</taxon>
        <taxon>Dorylaimia</taxon>
        <taxon>Mermithida</taxon>
        <taxon>Mermithoidea</taxon>
        <taxon>Mermithidae</taxon>
        <taxon>Romanomermis</taxon>
    </lineage>
</organism>
<sequence>MMYVFTIQSTNDDESFSTLKITVDKIFVVQSAWDRTTAHRVDVRIHNIENALELWFGLTFFDHWQIVAQSSQARFELLFFHVSSKASIVNQVLCFTAGTLLSFEYTVL</sequence>
<dbReference type="AlphaFoldDB" id="A0A915JFD9"/>